<accession>A0A0N5AGN7</accession>
<organism evidence="1 2">
    <name type="scientific">Syphacia muris</name>
    <dbReference type="NCBI Taxonomy" id="451379"/>
    <lineage>
        <taxon>Eukaryota</taxon>
        <taxon>Metazoa</taxon>
        <taxon>Ecdysozoa</taxon>
        <taxon>Nematoda</taxon>
        <taxon>Chromadorea</taxon>
        <taxon>Rhabditida</taxon>
        <taxon>Spirurina</taxon>
        <taxon>Oxyuridomorpha</taxon>
        <taxon>Oxyuroidea</taxon>
        <taxon>Oxyuridae</taxon>
        <taxon>Syphacia</taxon>
    </lineage>
</organism>
<name>A0A0N5AGN7_9BILA</name>
<dbReference type="Proteomes" id="UP000046393">
    <property type="component" value="Unplaced"/>
</dbReference>
<protein>
    <submittedName>
        <fullName evidence="2">Uncharacterized protein</fullName>
    </submittedName>
</protein>
<dbReference type="AlphaFoldDB" id="A0A0N5AGN7"/>
<keyword evidence="1" id="KW-1185">Reference proteome</keyword>
<dbReference type="PANTHER" id="PTHR38608">
    <property type="entry name" value="PROTEIN CBG07207"/>
    <property type="match status" value="1"/>
</dbReference>
<evidence type="ECO:0000313" key="2">
    <source>
        <dbReference type="WBParaSite" id="SMUV_0000350001-mRNA-1"/>
    </source>
</evidence>
<evidence type="ECO:0000313" key="1">
    <source>
        <dbReference type="Proteomes" id="UP000046393"/>
    </source>
</evidence>
<dbReference type="PANTHER" id="PTHR38608:SF3">
    <property type="entry name" value="TNP_DDE_DOM DOMAIN-CONTAINING PROTEIN"/>
    <property type="match status" value="1"/>
</dbReference>
<dbReference type="WBParaSite" id="SMUV_0000350001-mRNA-1">
    <property type="protein sequence ID" value="SMUV_0000350001-mRNA-1"/>
    <property type="gene ID" value="SMUV_0000350001"/>
</dbReference>
<proteinExistence type="predicted"/>
<sequence length="122" mass="14256">MLGIMMNPENVSEFYAGSKKAEEEQQQELFIDKPRRPTISYLRDGRVVIDGEVKQSRKSLDLWNDTLKRSLANRLQMKAITKQRSQSEGDVSWPITLNDKDKKRVTSEEFLDDLIMSNHRKQ</sequence>
<reference evidence="2" key="1">
    <citation type="submission" date="2017-02" db="UniProtKB">
        <authorList>
            <consortium name="WormBaseParasite"/>
        </authorList>
    </citation>
    <scope>IDENTIFICATION</scope>
</reference>